<evidence type="ECO:0000256" key="2">
    <source>
        <dbReference type="SAM" id="Phobius"/>
    </source>
</evidence>
<proteinExistence type="predicted"/>
<evidence type="ECO:0000256" key="1">
    <source>
        <dbReference type="SAM" id="MobiDB-lite"/>
    </source>
</evidence>
<reference evidence="3 4" key="1">
    <citation type="submission" date="2016-10" db="EMBL/GenBank/DDBJ databases">
        <authorList>
            <person name="de Groot N.N."/>
        </authorList>
    </citation>
    <scope>NUCLEOTIDE SEQUENCE [LARGE SCALE GENOMIC DNA]</scope>
    <source>
        <strain evidence="3 4">DSM 23142</strain>
    </source>
</reference>
<feature type="compositionally biased region" description="Low complexity" evidence="1">
    <location>
        <begin position="233"/>
        <end position="246"/>
    </location>
</feature>
<keyword evidence="2" id="KW-0472">Membrane</keyword>
<evidence type="ECO:0000313" key="4">
    <source>
        <dbReference type="Proteomes" id="UP000199009"/>
    </source>
</evidence>
<dbReference type="OrthoDB" id="4948465at2"/>
<accession>A0A1G7UKP9</accession>
<dbReference type="Proteomes" id="UP000199009">
    <property type="component" value="Chromosome I"/>
</dbReference>
<name>A0A1G7UKP9_9MICO</name>
<dbReference type="EMBL" id="LT629692">
    <property type="protein sequence ID" value="SDG48175.1"/>
    <property type="molecule type" value="Genomic_DNA"/>
</dbReference>
<feature type="region of interest" description="Disordered" evidence="1">
    <location>
        <begin position="230"/>
        <end position="260"/>
    </location>
</feature>
<keyword evidence="4" id="KW-1185">Reference proteome</keyword>
<evidence type="ECO:0000313" key="3">
    <source>
        <dbReference type="EMBL" id="SDG48175.1"/>
    </source>
</evidence>
<sequence>MEPFLLFVEGWWWVAPAAAGAGTAAYAGLTMKGRRARRLELDAARHEEATAYRALIAARAKVSEAQAEVLAAHADSGAPGFGSSFLDGVLNAAGIVVSPETSDAKRRLLEAKRREKSAAFALRATRTRVKAISATYHAASATDPLPLEKLFGEHDAVLARWMRYETDPMTAFDHPQLSDSGNPATLAFLRAQRVASTLRPASAREKVPPQRFVEYRDAVRALRIAFDEAERQAGAAPRPAAPPRGATWPIPSWLPNRPQA</sequence>
<feature type="transmembrane region" description="Helical" evidence="2">
    <location>
        <begin position="12"/>
        <end position="29"/>
    </location>
</feature>
<protein>
    <submittedName>
        <fullName evidence="3">Uncharacterized protein</fullName>
    </submittedName>
</protein>
<gene>
    <name evidence="3" type="ORF">SAMN04489810_0416</name>
</gene>
<dbReference type="AlphaFoldDB" id="A0A1G7UKP9"/>
<dbReference type="RefSeq" id="WP_091485513.1">
    <property type="nucleotide sequence ID" value="NZ_LT629692.1"/>
</dbReference>
<keyword evidence="2" id="KW-1133">Transmembrane helix</keyword>
<organism evidence="3 4">
    <name type="scientific">Microbacterium pygmaeum</name>
    <dbReference type="NCBI Taxonomy" id="370764"/>
    <lineage>
        <taxon>Bacteria</taxon>
        <taxon>Bacillati</taxon>
        <taxon>Actinomycetota</taxon>
        <taxon>Actinomycetes</taxon>
        <taxon>Micrococcales</taxon>
        <taxon>Microbacteriaceae</taxon>
        <taxon>Microbacterium</taxon>
    </lineage>
</organism>
<dbReference type="STRING" id="370764.SAMN04489810_0416"/>
<keyword evidence="2" id="KW-0812">Transmembrane</keyword>